<feature type="transmembrane region" description="Helical" evidence="1">
    <location>
        <begin position="126"/>
        <end position="142"/>
    </location>
</feature>
<dbReference type="AlphaFoldDB" id="A0A9X3DG93"/>
<organism evidence="3 4">
    <name type="scientific">Pedobacter agri</name>
    <dbReference type="NCBI Taxonomy" id="454586"/>
    <lineage>
        <taxon>Bacteria</taxon>
        <taxon>Pseudomonadati</taxon>
        <taxon>Bacteroidota</taxon>
        <taxon>Sphingobacteriia</taxon>
        <taxon>Sphingobacteriales</taxon>
        <taxon>Sphingobacteriaceae</taxon>
        <taxon>Pedobacter</taxon>
    </lineage>
</organism>
<evidence type="ECO:0000313" key="3">
    <source>
        <dbReference type="EMBL" id="MCX3266536.1"/>
    </source>
</evidence>
<dbReference type="RefSeq" id="WP_010599545.1">
    <property type="nucleotide sequence ID" value="NZ_JAPJUH010000005.1"/>
</dbReference>
<proteinExistence type="predicted"/>
<dbReference type="Proteomes" id="UP001142592">
    <property type="component" value="Unassembled WGS sequence"/>
</dbReference>
<keyword evidence="1" id="KW-0472">Membrane</keyword>
<keyword evidence="1" id="KW-1133">Transmembrane helix</keyword>
<gene>
    <name evidence="3" type="ORF">OQZ29_17390</name>
</gene>
<dbReference type="EMBL" id="JAPJUH010000005">
    <property type="protein sequence ID" value="MCX3266536.1"/>
    <property type="molecule type" value="Genomic_DNA"/>
</dbReference>
<evidence type="ECO:0008006" key="5">
    <source>
        <dbReference type="Google" id="ProtNLM"/>
    </source>
</evidence>
<comment type="caution">
    <text evidence="3">The sequence shown here is derived from an EMBL/GenBank/DDBJ whole genome shotgun (WGS) entry which is preliminary data.</text>
</comment>
<reference evidence="3" key="1">
    <citation type="submission" date="2022-11" db="EMBL/GenBank/DDBJ databases">
        <authorList>
            <person name="Graham C."/>
            <person name="Newman J.D."/>
        </authorList>
    </citation>
    <scope>NUCLEOTIDE SEQUENCE</scope>
    <source>
        <strain evidence="3">DSM 19486</strain>
    </source>
</reference>
<evidence type="ECO:0000256" key="1">
    <source>
        <dbReference type="SAM" id="Phobius"/>
    </source>
</evidence>
<evidence type="ECO:0000256" key="2">
    <source>
        <dbReference type="SAM" id="SignalP"/>
    </source>
</evidence>
<evidence type="ECO:0000313" key="4">
    <source>
        <dbReference type="Proteomes" id="UP001142592"/>
    </source>
</evidence>
<accession>A0A9X3DG93</accession>
<keyword evidence="1" id="KW-0812">Transmembrane</keyword>
<feature type="chain" id="PRO_5040936416" description="Secreted protein" evidence="2">
    <location>
        <begin position="24"/>
        <end position="148"/>
    </location>
</feature>
<protein>
    <recommendedName>
        <fullName evidence="5">Secreted protein</fullName>
    </recommendedName>
</protein>
<feature type="signal peptide" evidence="2">
    <location>
        <begin position="1"/>
        <end position="23"/>
    </location>
</feature>
<sequence>MSIPFKIFATLVVLACCAINCFGQTGCFVPVAGSAGRSTVDRIYTNPQSGEPPGKFYTTAVSYTATCPPGASASTTYAVNISDVVPGTGCWVDYKNDGSPTQYPNNYYQNGKLVNFRVANCPIDDYISLMLVGLAGIGFVMVRRVTLV</sequence>
<keyword evidence="4" id="KW-1185">Reference proteome</keyword>
<name>A0A9X3DG93_9SPHI</name>
<keyword evidence="2" id="KW-0732">Signal</keyword>